<keyword evidence="2" id="KW-1185">Reference proteome</keyword>
<gene>
    <name evidence="1" type="ORF">SAMN02745753_02302</name>
</gene>
<protein>
    <submittedName>
        <fullName evidence="1">HTH-type transcriptional regulator / antitoxin HigA</fullName>
    </submittedName>
</protein>
<dbReference type="OrthoDB" id="5771335at2"/>
<accession>A0A1M5CZU7</accession>
<reference evidence="2" key="1">
    <citation type="submission" date="2016-11" db="EMBL/GenBank/DDBJ databases">
        <authorList>
            <person name="Varghese N."/>
            <person name="Submissions S."/>
        </authorList>
    </citation>
    <scope>NUCLEOTIDE SEQUENCE [LARGE SCALE GENOMIC DNA]</scope>
    <source>
        <strain evidence="2">DSM 16579</strain>
    </source>
</reference>
<organism evidence="1 2">
    <name type="scientific">Marinomonas polaris DSM 16579</name>
    <dbReference type="NCBI Taxonomy" id="1122206"/>
    <lineage>
        <taxon>Bacteria</taxon>
        <taxon>Pseudomonadati</taxon>
        <taxon>Pseudomonadota</taxon>
        <taxon>Gammaproteobacteria</taxon>
        <taxon>Oceanospirillales</taxon>
        <taxon>Oceanospirillaceae</taxon>
        <taxon>Marinomonas</taxon>
    </lineage>
</organism>
<dbReference type="GO" id="GO:0006355">
    <property type="term" value="P:regulation of DNA-templated transcription"/>
    <property type="evidence" value="ECO:0007669"/>
    <property type="project" value="InterPro"/>
</dbReference>
<proteinExistence type="predicted"/>
<dbReference type="PANTHER" id="PTHR40455:SF1">
    <property type="entry name" value="ANTITOXIN HIGA"/>
    <property type="match status" value="1"/>
</dbReference>
<evidence type="ECO:0000313" key="2">
    <source>
        <dbReference type="Proteomes" id="UP000184517"/>
    </source>
</evidence>
<dbReference type="GO" id="GO:0001046">
    <property type="term" value="F:core promoter sequence-specific DNA binding"/>
    <property type="evidence" value="ECO:0007669"/>
    <property type="project" value="TreeGrafter"/>
</dbReference>
<name>A0A1M5CZU7_9GAMM</name>
<dbReference type="AlphaFoldDB" id="A0A1M5CZU7"/>
<dbReference type="Proteomes" id="UP000184517">
    <property type="component" value="Unassembled WGS sequence"/>
</dbReference>
<sequence>MLVTNEITQMANAIVAQLPILNGISNSDEHQQALILLEELLERYDENLIIIEALSNVIARYEDGAAEFDTFNKRQIAINPETAMLKLLIDQDLANTDQT</sequence>
<dbReference type="EMBL" id="FQVF01000009">
    <property type="protein sequence ID" value="SHF60177.1"/>
    <property type="molecule type" value="Genomic_DNA"/>
</dbReference>
<dbReference type="RefSeq" id="WP_072839836.1">
    <property type="nucleotide sequence ID" value="NZ_FQVF01000009.1"/>
</dbReference>
<dbReference type="PANTHER" id="PTHR40455">
    <property type="entry name" value="ANTITOXIN HIGA"/>
    <property type="match status" value="1"/>
</dbReference>
<evidence type="ECO:0000313" key="1">
    <source>
        <dbReference type="EMBL" id="SHF60177.1"/>
    </source>
</evidence>
<dbReference type="InterPro" id="IPR039060">
    <property type="entry name" value="Antitox_HigA"/>
</dbReference>